<reference evidence="2 3" key="1">
    <citation type="submission" date="2013-12" db="EMBL/GenBank/DDBJ databases">
        <title>Draft genome of the parsitic nematode Ancylostoma duodenale.</title>
        <authorList>
            <person name="Mitreva M."/>
        </authorList>
    </citation>
    <scope>NUCLEOTIDE SEQUENCE [LARGE SCALE GENOMIC DNA]</scope>
    <source>
        <strain evidence="2 3">Zhejiang</strain>
    </source>
</reference>
<evidence type="ECO:0000313" key="3">
    <source>
        <dbReference type="Proteomes" id="UP000054047"/>
    </source>
</evidence>
<dbReference type="EMBL" id="KN786099">
    <property type="protein sequence ID" value="KIH43411.1"/>
    <property type="molecule type" value="Genomic_DNA"/>
</dbReference>
<evidence type="ECO:0000259" key="1">
    <source>
        <dbReference type="Pfam" id="PF25396"/>
    </source>
</evidence>
<feature type="non-terminal residue" evidence="2">
    <location>
        <position position="1"/>
    </location>
</feature>
<organism evidence="2 3">
    <name type="scientific">Ancylostoma duodenale</name>
    <dbReference type="NCBI Taxonomy" id="51022"/>
    <lineage>
        <taxon>Eukaryota</taxon>
        <taxon>Metazoa</taxon>
        <taxon>Ecdysozoa</taxon>
        <taxon>Nematoda</taxon>
        <taxon>Chromadorea</taxon>
        <taxon>Rhabditida</taxon>
        <taxon>Rhabditina</taxon>
        <taxon>Rhabditomorpha</taxon>
        <taxon>Strongyloidea</taxon>
        <taxon>Ancylostomatidae</taxon>
        <taxon>Ancylostomatinae</taxon>
        <taxon>Ancylostoma</taxon>
    </lineage>
</organism>
<gene>
    <name evidence="2" type="ORF">ANCDUO_26582</name>
</gene>
<name>A0A0C2FEG2_9BILA</name>
<accession>A0A0C2FEG2</accession>
<feature type="non-terminal residue" evidence="2">
    <location>
        <position position="218"/>
    </location>
</feature>
<dbReference type="OrthoDB" id="2423195at2759"/>
<proteinExistence type="predicted"/>
<feature type="domain" description="ZNFX1" evidence="1">
    <location>
        <begin position="85"/>
        <end position="155"/>
    </location>
</feature>
<sequence>VSYLRRAIIDGKYNDAAHYLDVQFRLFREDLISPLRDGIAVYKRNGTTRCQKVTVGEDQITSDLLIFEIEGLEGVQVRGIDGTLCRYATLTAESRSDPALSRNLMFGQIVCLSSDGFNEDMHLAKIVEREQTEENGSIAFTILDENGDIVKDRPYKIAEPQSYLVAYQHVLSALKSFSAYNPIPFERYIVYGKCDVRKPVYMRIEENVEDIVEDSEIS</sequence>
<evidence type="ECO:0000313" key="2">
    <source>
        <dbReference type="EMBL" id="KIH43411.1"/>
    </source>
</evidence>
<dbReference type="Proteomes" id="UP000054047">
    <property type="component" value="Unassembled WGS sequence"/>
</dbReference>
<dbReference type="AlphaFoldDB" id="A0A0C2FEG2"/>
<protein>
    <recommendedName>
        <fullName evidence="1">ZNFX1 domain-containing protein</fullName>
    </recommendedName>
</protein>
<keyword evidence="3" id="KW-1185">Reference proteome</keyword>
<dbReference type="InterPro" id="IPR057373">
    <property type="entry name" value="ZNFX1"/>
</dbReference>
<dbReference type="Pfam" id="PF25396">
    <property type="entry name" value="ZNFX1"/>
    <property type="match status" value="1"/>
</dbReference>